<feature type="binding site" evidence="12 15">
    <location>
        <position position="45"/>
    </location>
    <ligand>
        <name>pyruvate</name>
        <dbReference type="ChEBI" id="CHEBI:15361"/>
    </ligand>
</feature>
<feature type="site" description="Part of a proton relay during catalysis" evidence="12 16">
    <location>
        <position position="107"/>
    </location>
</feature>
<reference evidence="17" key="1">
    <citation type="journal article" date="2021" name="ISME J.">
        <title>Genomic evolution of the class Acidithiobacillia: deep-branching Proteobacteria living in extreme acidic conditions.</title>
        <authorList>
            <person name="Moya-Beltran A."/>
            <person name="Beard S."/>
            <person name="Rojas-Villalobos C."/>
            <person name="Issotta F."/>
            <person name="Gallardo Y."/>
            <person name="Ulloa R."/>
            <person name="Giaveno A."/>
            <person name="Degli Esposti M."/>
            <person name="Johnson D.B."/>
            <person name="Quatrini R."/>
        </authorList>
    </citation>
    <scope>NUCLEOTIDE SEQUENCE</scope>
    <source>
        <strain evidence="17">VAN18-1</strain>
    </source>
</reference>
<evidence type="ECO:0000256" key="15">
    <source>
        <dbReference type="PIRSR" id="PIRSR001365-2"/>
    </source>
</evidence>
<dbReference type="InterPro" id="IPR020624">
    <property type="entry name" value="Schiff_base-form_aldolases_CS"/>
</dbReference>
<dbReference type="PANTHER" id="PTHR12128">
    <property type="entry name" value="DIHYDRODIPICOLINATE SYNTHASE"/>
    <property type="match status" value="1"/>
</dbReference>
<evidence type="ECO:0000256" key="13">
    <source>
        <dbReference type="PIRNR" id="PIRNR001365"/>
    </source>
</evidence>
<dbReference type="SUPFAM" id="SSF51569">
    <property type="entry name" value="Aldolase"/>
    <property type="match status" value="1"/>
</dbReference>
<evidence type="ECO:0000256" key="4">
    <source>
        <dbReference type="ARBA" id="ARBA00012086"/>
    </source>
</evidence>
<dbReference type="EC" id="4.3.3.7" evidence="4 12"/>
<feature type="binding site" evidence="12 15">
    <location>
        <position position="206"/>
    </location>
    <ligand>
        <name>pyruvate</name>
        <dbReference type="ChEBI" id="CHEBI:15361"/>
    </ligand>
</feature>
<dbReference type="GO" id="GO:0008840">
    <property type="term" value="F:4-hydroxy-tetrahydrodipicolinate synthase activity"/>
    <property type="evidence" value="ECO:0007669"/>
    <property type="project" value="UniProtKB-UniRule"/>
</dbReference>
<comment type="caution">
    <text evidence="17">The sequence shown here is derived from an EMBL/GenBank/DDBJ whole genome shotgun (WGS) entry which is preliminary data.</text>
</comment>
<feature type="active site" description="Schiff-base intermediate with substrate" evidence="12 14">
    <location>
        <position position="161"/>
    </location>
</feature>
<comment type="subcellular location">
    <subcellularLocation>
        <location evidence="12">Cytoplasm</location>
    </subcellularLocation>
</comment>
<evidence type="ECO:0000256" key="16">
    <source>
        <dbReference type="PIRSR" id="PIRSR001365-3"/>
    </source>
</evidence>
<dbReference type="EMBL" id="JAAXYO010000051">
    <property type="protein sequence ID" value="MBU2787657.1"/>
    <property type="molecule type" value="Genomic_DNA"/>
</dbReference>
<sequence>MFHGSMVALITPMNPGGAVDDRALRDLVEWHIAEGTHAIVAVGTTGESATLTVKEHVAVIRAVVEQVRGRIPVIAGTGANATAEAIELTRAAMEAQADAALLVSPYYNKPTQEGLFQHYSAIADACHFPIILYNVPGRTSGDLLPETVAQLAERPCIVGVKEASGKVDRVAEILHLCATRNASIEVYSGDDGAALAAMAIGARGVISVTANIVPRAMAQMTSAALDGDFARARRINDALVPLHRDLFAESNPIPAKWLLADQQRVGPSIRLPLTPLSESLHARLRAALEYANNAPLSPAS</sequence>
<dbReference type="AlphaFoldDB" id="A0AAE3CJD2"/>
<dbReference type="InterPro" id="IPR020625">
    <property type="entry name" value="Schiff_base-form_aldolases_AS"/>
</dbReference>
<evidence type="ECO:0000256" key="2">
    <source>
        <dbReference type="ARBA" id="ARBA00005120"/>
    </source>
</evidence>
<keyword evidence="8 12" id="KW-0457">Lysine biosynthesis</keyword>
<dbReference type="NCBIfam" id="TIGR00674">
    <property type="entry name" value="dapA"/>
    <property type="match status" value="1"/>
</dbReference>
<evidence type="ECO:0000256" key="3">
    <source>
        <dbReference type="ARBA" id="ARBA00007592"/>
    </source>
</evidence>
<dbReference type="PRINTS" id="PR00146">
    <property type="entry name" value="DHPICSNTHASE"/>
</dbReference>
<dbReference type="PROSITE" id="PS00665">
    <property type="entry name" value="DHDPS_1"/>
    <property type="match status" value="1"/>
</dbReference>
<feature type="site" description="L-lysine inhibitor binding" evidence="16">
    <location>
        <position position="106"/>
    </location>
</feature>
<comment type="function">
    <text evidence="1 12">Catalyzes the condensation of (S)-aspartate-beta-semialdehyde [(S)-ASA] and pyruvate to 4-hydroxy-tetrahydrodipicolinate (HTPA).</text>
</comment>
<keyword evidence="7 12" id="KW-0220">Diaminopimelate biosynthesis</keyword>
<comment type="catalytic activity">
    <reaction evidence="11 12">
        <text>L-aspartate 4-semialdehyde + pyruvate = (2S,4S)-4-hydroxy-2,3,4,5-tetrahydrodipicolinate + H2O + H(+)</text>
        <dbReference type="Rhea" id="RHEA:34171"/>
        <dbReference type="ChEBI" id="CHEBI:15361"/>
        <dbReference type="ChEBI" id="CHEBI:15377"/>
        <dbReference type="ChEBI" id="CHEBI:15378"/>
        <dbReference type="ChEBI" id="CHEBI:67139"/>
        <dbReference type="ChEBI" id="CHEBI:537519"/>
        <dbReference type="EC" id="4.3.3.7"/>
    </reaction>
</comment>
<evidence type="ECO:0000256" key="1">
    <source>
        <dbReference type="ARBA" id="ARBA00003294"/>
    </source>
</evidence>
<dbReference type="GO" id="GO:0019877">
    <property type="term" value="P:diaminopimelate biosynthetic process"/>
    <property type="evidence" value="ECO:0007669"/>
    <property type="project" value="UniProtKB-UniRule"/>
</dbReference>
<dbReference type="SMART" id="SM01130">
    <property type="entry name" value="DHDPS"/>
    <property type="match status" value="1"/>
</dbReference>
<dbReference type="RefSeq" id="WP_215872820.1">
    <property type="nucleotide sequence ID" value="NZ_JAAXYO010000051.1"/>
</dbReference>
<keyword evidence="18" id="KW-1185">Reference proteome</keyword>
<proteinExistence type="inferred from homology"/>
<dbReference type="GO" id="GO:0005829">
    <property type="term" value="C:cytosol"/>
    <property type="evidence" value="ECO:0007669"/>
    <property type="project" value="TreeGrafter"/>
</dbReference>
<evidence type="ECO:0000256" key="6">
    <source>
        <dbReference type="ARBA" id="ARBA00022605"/>
    </source>
</evidence>
<dbReference type="InterPro" id="IPR002220">
    <property type="entry name" value="DapA-like"/>
</dbReference>
<keyword evidence="6 12" id="KW-0028">Amino-acid biosynthesis</keyword>
<gene>
    <name evidence="12" type="primary">dapA</name>
    <name evidence="17" type="ORF">HFQ13_05460</name>
</gene>
<evidence type="ECO:0000256" key="5">
    <source>
        <dbReference type="ARBA" id="ARBA00022490"/>
    </source>
</evidence>
<dbReference type="CDD" id="cd00950">
    <property type="entry name" value="DHDPS"/>
    <property type="match status" value="1"/>
</dbReference>
<comment type="similarity">
    <text evidence="3 12 13">Belongs to the DapA family.</text>
</comment>
<comment type="caution">
    <text evidence="12">Was originally thought to be a dihydrodipicolinate synthase (DHDPS), catalyzing the condensation of (S)-aspartate-beta-semialdehyde [(S)-ASA] and pyruvate to dihydrodipicolinate (DHDP). However, it was shown in E.coli that the product of the enzymatic reaction is not dihydrodipicolinate but in fact (4S)-4-hydroxy-2,3,4,5-tetrahydro-(2S)-dipicolinic acid (HTPA), and that the consecutive dehydration reaction leading to DHDP is not spontaneous but catalyzed by DapB.</text>
</comment>
<evidence type="ECO:0000256" key="14">
    <source>
        <dbReference type="PIRSR" id="PIRSR001365-1"/>
    </source>
</evidence>
<dbReference type="PANTHER" id="PTHR12128:SF66">
    <property type="entry name" value="4-HYDROXY-2-OXOGLUTARATE ALDOLASE, MITOCHONDRIAL"/>
    <property type="match status" value="1"/>
</dbReference>
<keyword evidence="10 12" id="KW-0704">Schiff base</keyword>
<evidence type="ECO:0000256" key="9">
    <source>
        <dbReference type="ARBA" id="ARBA00023239"/>
    </source>
</evidence>
<protein>
    <recommendedName>
        <fullName evidence="4 12">4-hydroxy-tetrahydrodipicolinate synthase</fullName>
        <shortName evidence="12">HTPA synthase</shortName>
        <ecNumber evidence="4 12">4.3.3.7</ecNumber>
    </recommendedName>
</protein>
<dbReference type="InterPro" id="IPR013785">
    <property type="entry name" value="Aldolase_TIM"/>
</dbReference>
<name>A0AAE3CJD2_9PROT</name>
<evidence type="ECO:0000313" key="18">
    <source>
        <dbReference type="Proteomes" id="UP001197378"/>
    </source>
</evidence>
<dbReference type="GO" id="GO:0009089">
    <property type="term" value="P:lysine biosynthetic process via diaminopimelate"/>
    <property type="evidence" value="ECO:0007669"/>
    <property type="project" value="UniProtKB-UniRule"/>
</dbReference>
<dbReference type="Pfam" id="PF00701">
    <property type="entry name" value="DHDPS"/>
    <property type="match status" value="1"/>
</dbReference>
<comment type="pathway">
    <text evidence="2 12">Amino-acid biosynthesis; L-lysine biosynthesis via DAP pathway; (S)-tetrahydrodipicolinate from L-aspartate: step 3/4.</text>
</comment>
<dbReference type="PROSITE" id="PS00666">
    <property type="entry name" value="DHDPS_2"/>
    <property type="match status" value="1"/>
</dbReference>
<evidence type="ECO:0000256" key="8">
    <source>
        <dbReference type="ARBA" id="ARBA00023154"/>
    </source>
</evidence>
<feature type="site" description="L-lysine inhibitor binding; via carbonyl oxygen" evidence="16">
    <location>
        <position position="49"/>
    </location>
</feature>
<dbReference type="PIRSF" id="PIRSF001365">
    <property type="entry name" value="DHDPS"/>
    <property type="match status" value="1"/>
</dbReference>
<feature type="site" description="Part of a proton relay during catalysis" evidence="12 16">
    <location>
        <position position="44"/>
    </location>
</feature>
<dbReference type="InterPro" id="IPR005263">
    <property type="entry name" value="DapA"/>
</dbReference>
<feature type="active site" description="Proton donor/acceptor" evidence="12 14">
    <location>
        <position position="133"/>
    </location>
</feature>
<feature type="site" description="L-lysine inhibitor binding" evidence="16">
    <location>
        <position position="84"/>
    </location>
</feature>
<evidence type="ECO:0000256" key="7">
    <source>
        <dbReference type="ARBA" id="ARBA00022915"/>
    </source>
</evidence>
<dbReference type="Proteomes" id="UP001197378">
    <property type="component" value="Unassembled WGS sequence"/>
</dbReference>
<evidence type="ECO:0000256" key="10">
    <source>
        <dbReference type="ARBA" id="ARBA00023270"/>
    </source>
</evidence>
<keyword evidence="5 12" id="KW-0963">Cytoplasm</keyword>
<accession>A0AAE3CJD2</accession>
<evidence type="ECO:0000256" key="12">
    <source>
        <dbReference type="HAMAP-Rule" id="MF_00418"/>
    </source>
</evidence>
<organism evidence="17 18">
    <name type="scientific">Igneacidithiobacillus copahuensis</name>
    <dbReference type="NCBI Taxonomy" id="2724909"/>
    <lineage>
        <taxon>Bacteria</taxon>
        <taxon>Pseudomonadati</taxon>
        <taxon>Pseudomonadota</taxon>
        <taxon>Acidithiobacillia</taxon>
        <taxon>Acidithiobacillales</taxon>
        <taxon>Acidithiobacillaceae</taxon>
        <taxon>Igneacidithiobacillus</taxon>
    </lineage>
</organism>
<dbReference type="HAMAP" id="MF_00418">
    <property type="entry name" value="DapA"/>
    <property type="match status" value="1"/>
</dbReference>
<keyword evidence="9 12" id="KW-0456">Lyase</keyword>
<evidence type="ECO:0000256" key="11">
    <source>
        <dbReference type="ARBA" id="ARBA00047836"/>
    </source>
</evidence>
<feature type="site" description="L-lysine inhibitor binding" evidence="16">
    <location>
        <position position="80"/>
    </location>
</feature>
<evidence type="ECO:0000313" key="17">
    <source>
        <dbReference type="EMBL" id="MBU2787657.1"/>
    </source>
</evidence>
<dbReference type="Gene3D" id="3.20.20.70">
    <property type="entry name" value="Aldolase class I"/>
    <property type="match status" value="1"/>
</dbReference>
<comment type="subunit">
    <text evidence="12">Homotetramer; dimer of dimers.</text>
</comment>